<feature type="transmembrane region" description="Helical" evidence="1">
    <location>
        <begin position="134"/>
        <end position="153"/>
    </location>
</feature>
<evidence type="ECO:0000313" key="2">
    <source>
        <dbReference type="EMBL" id="RDE06096.1"/>
    </source>
</evidence>
<dbReference type="Proteomes" id="UP000253918">
    <property type="component" value="Unassembled WGS sequence"/>
</dbReference>
<keyword evidence="1" id="KW-1133">Transmembrane helix</keyword>
<evidence type="ECO:0000313" key="3">
    <source>
        <dbReference type="Proteomes" id="UP000253918"/>
    </source>
</evidence>
<keyword evidence="1" id="KW-0812">Transmembrane</keyword>
<dbReference type="OrthoDB" id="7426601at2"/>
<feature type="transmembrane region" description="Helical" evidence="1">
    <location>
        <begin position="101"/>
        <end position="122"/>
    </location>
</feature>
<keyword evidence="1" id="KW-0472">Membrane</keyword>
<accession>A0A369VUP4</accession>
<sequence>MDPEPETRWTRWRPAITIMAGSLLTIVPVIAQVPVLPPLGLLLLLAWRLSDAEALPIWAPLGLGLFDDLFSGQPFGCAMLLWTLTFLMLDVIDSKLPFRDFWQDWLVATGGIAFCLLAGRWLALPLGTHVDTALLFQFLTSVLLFPLCLRMAARWTGEREEQ</sequence>
<organism evidence="2 3">
    <name type="scientific">Sphingomonas aracearum</name>
    <dbReference type="NCBI Taxonomy" id="2283317"/>
    <lineage>
        <taxon>Bacteria</taxon>
        <taxon>Pseudomonadati</taxon>
        <taxon>Pseudomonadota</taxon>
        <taxon>Alphaproteobacteria</taxon>
        <taxon>Sphingomonadales</taxon>
        <taxon>Sphingomonadaceae</taxon>
        <taxon>Sphingomonas</taxon>
    </lineage>
</organism>
<comment type="caution">
    <text evidence="2">The sequence shown here is derived from an EMBL/GenBank/DDBJ whole genome shotgun (WGS) entry which is preliminary data.</text>
</comment>
<keyword evidence="3" id="KW-1185">Reference proteome</keyword>
<name>A0A369VUP4_9SPHN</name>
<gene>
    <name evidence="2" type="ORF">DVW87_09265</name>
</gene>
<dbReference type="EMBL" id="QQNB01000002">
    <property type="protein sequence ID" value="RDE06096.1"/>
    <property type="molecule type" value="Genomic_DNA"/>
</dbReference>
<feature type="transmembrane region" description="Helical" evidence="1">
    <location>
        <begin position="69"/>
        <end position="89"/>
    </location>
</feature>
<reference evidence="2 3" key="1">
    <citation type="submission" date="2018-07" db="EMBL/GenBank/DDBJ databases">
        <title>a novel species of Sphingomonas isolated from the rhizosphere soil of Araceae plant.</title>
        <authorList>
            <person name="Zhiyong W."/>
            <person name="Qinglan Z."/>
            <person name="Zhiwei F."/>
            <person name="Ding X."/>
            <person name="Gejiao W."/>
            <person name="Shixue Z."/>
        </authorList>
    </citation>
    <scope>NUCLEOTIDE SEQUENCE [LARGE SCALE GENOMIC DNA]</scope>
    <source>
        <strain evidence="2 3">WZY 27</strain>
    </source>
</reference>
<dbReference type="AlphaFoldDB" id="A0A369VUP4"/>
<protein>
    <submittedName>
        <fullName evidence="2">Rod shape-determining protein MreD</fullName>
    </submittedName>
</protein>
<evidence type="ECO:0000256" key="1">
    <source>
        <dbReference type="SAM" id="Phobius"/>
    </source>
</evidence>
<proteinExistence type="predicted"/>
<feature type="transmembrane region" description="Helical" evidence="1">
    <location>
        <begin position="21"/>
        <end position="49"/>
    </location>
</feature>